<evidence type="ECO:0000256" key="5">
    <source>
        <dbReference type="ARBA" id="ARBA00022729"/>
    </source>
</evidence>
<dbReference type="SUPFAM" id="SSF56935">
    <property type="entry name" value="Porins"/>
    <property type="match status" value="1"/>
</dbReference>
<accession>A0A2N7C7P4</accession>
<sequence length="411" mass="45447">MKKHYLAITIAMMTSNAMLSNPALAAAHLLPELGSLNASTAGAGSAALAESALTAWTNPAAMSQLENPELTVNLAGLYTDINYSDTDPTERFDSNIDAGGWAPVGSFYFVTPINDKFHAGFALASQGGSGIDYGDNFSGQRLLKNVEFMTVQLMPSISYKVNEQLSLGASVNAEYLTANGELNPFIDTGDIGSEHLFEADADDFTVGYSLSAFYQPNEQHRFGFIYRSELAHYGEGDLQHSASDTKRDVGLDFIMPQHIQISGVHAVNDQWDMLWSVTWYDLSTWTDLTLDINDNSVKVVDRNFDDVWNLAIGTHYQITPTLRLETGISYETSPQDDATHQYMDLPVGETKRIGAGATYALNKNWELRAYYDYIDLDEPELNYSKGQVINVQGAYDNSAHFFGMQANYRFL</sequence>
<evidence type="ECO:0000256" key="1">
    <source>
        <dbReference type="ARBA" id="ARBA00004571"/>
    </source>
</evidence>
<name>A0A2N7C7P4_VIBSP</name>
<dbReference type="InterPro" id="IPR005017">
    <property type="entry name" value="OMPP1/FadL/TodX"/>
</dbReference>
<dbReference type="Gene3D" id="2.40.160.60">
    <property type="entry name" value="Outer membrane protein transport protein (OMPP1/FadL/TodX)"/>
    <property type="match status" value="1"/>
</dbReference>
<feature type="chain" id="PRO_5014859973" description="Long-chain fatty acid transporter" evidence="8">
    <location>
        <begin position="26"/>
        <end position="411"/>
    </location>
</feature>
<dbReference type="PANTHER" id="PTHR35093:SF8">
    <property type="entry name" value="OUTER MEMBRANE PROTEIN NMB0088-RELATED"/>
    <property type="match status" value="1"/>
</dbReference>
<evidence type="ECO:0000256" key="7">
    <source>
        <dbReference type="ARBA" id="ARBA00023237"/>
    </source>
</evidence>
<keyword evidence="5 8" id="KW-0732">Signal</keyword>
<dbReference type="Pfam" id="PF03349">
    <property type="entry name" value="Toluene_X"/>
    <property type="match status" value="1"/>
</dbReference>
<evidence type="ECO:0000313" key="9">
    <source>
        <dbReference type="EMBL" id="PMF16899.1"/>
    </source>
</evidence>
<evidence type="ECO:0000256" key="8">
    <source>
        <dbReference type="SAM" id="SignalP"/>
    </source>
</evidence>
<feature type="signal peptide" evidence="8">
    <location>
        <begin position="1"/>
        <end position="25"/>
    </location>
</feature>
<dbReference type="AlphaFoldDB" id="A0A2N7C7P4"/>
<evidence type="ECO:0000256" key="2">
    <source>
        <dbReference type="ARBA" id="ARBA00008163"/>
    </source>
</evidence>
<dbReference type="GO" id="GO:0009279">
    <property type="term" value="C:cell outer membrane"/>
    <property type="evidence" value="ECO:0007669"/>
    <property type="project" value="UniProtKB-SubCell"/>
</dbReference>
<evidence type="ECO:0000256" key="6">
    <source>
        <dbReference type="ARBA" id="ARBA00023136"/>
    </source>
</evidence>
<keyword evidence="7" id="KW-0998">Cell outer membrane</keyword>
<evidence type="ECO:0000313" key="10">
    <source>
        <dbReference type="Proteomes" id="UP000235405"/>
    </source>
</evidence>
<keyword evidence="6" id="KW-0472">Membrane</keyword>
<protein>
    <recommendedName>
        <fullName evidence="11">Long-chain fatty acid transporter</fullName>
    </recommendedName>
</protein>
<evidence type="ECO:0000256" key="3">
    <source>
        <dbReference type="ARBA" id="ARBA00022452"/>
    </source>
</evidence>
<dbReference type="GO" id="GO:0015483">
    <property type="term" value="F:long-chain fatty acid transporting porin activity"/>
    <property type="evidence" value="ECO:0007669"/>
    <property type="project" value="TreeGrafter"/>
</dbReference>
<reference evidence="10" key="1">
    <citation type="submission" date="2016-07" db="EMBL/GenBank/DDBJ databases">
        <title>Nontailed viruses are major unrecognized killers of bacteria in the ocean.</title>
        <authorList>
            <person name="Kauffman K."/>
            <person name="Hussain F."/>
            <person name="Yang J."/>
            <person name="Arevalo P."/>
            <person name="Brown J."/>
            <person name="Cutler M."/>
            <person name="Kelly L."/>
            <person name="Polz M.F."/>
        </authorList>
    </citation>
    <scope>NUCLEOTIDE SEQUENCE [LARGE SCALE GENOMIC DNA]</scope>
    <source>
        <strain evidence="10">10N.286.54.F3</strain>
    </source>
</reference>
<keyword evidence="4" id="KW-0812">Transmembrane</keyword>
<dbReference type="EMBL" id="MCSW01000230">
    <property type="protein sequence ID" value="PMF16899.1"/>
    <property type="molecule type" value="Genomic_DNA"/>
</dbReference>
<comment type="similarity">
    <text evidence="2">Belongs to the OmpP1/FadL family.</text>
</comment>
<proteinExistence type="inferred from homology"/>
<comment type="caution">
    <text evidence="9">The sequence shown here is derived from an EMBL/GenBank/DDBJ whole genome shotgun (WGS) entry which is preliminary data.</text>
</comment>
<dbReference type="Proteomes" id="UP000235405">
    <property type="component" value="Unassembled WGS sequence"/>
</dbReference>
<evidence type="ECO:0000256" key="4">
    <source>
        <dbReference type="ARBA" id="ARBA00022692"/>
    </source>
</evidence>
<dbReference type="PANTHER" id="PTHR35093">
    <property type="entry name" value="OUTER MEMBRANE PROTEIN NMB0088-RELATED"/>
    <property type="match status" value="1"/>
</dbReference>
<comment type="subcellular location">
    <subcellularLocation>
        <location evidence="1">Cell outer membrane</location>
        <topology evidence="1">Multi-pass membrane protein</topology>
    </subcellularLocation>
</comment>
<evidence type="ECO:0008006" key="11">
    <source>
        <dbReference type="Google" id="ProtNLM"/>
    </source>
</evidence>
<gene>
    <name evidence="9" type="ORF">BCV19_19635</name>
</gene>
<organism evidence="9 10">
    <name type="scientific">Vibrio splendidus</name>
    <dbReference type="NCBI Taxonomy" id="29497"/>
    <lineage>
        <taxon>Bacteria</taxon>
        <taxon>Pseudomonadati</taxon>
        <taxon>Pseudomonadota</taxon>
        <taxon>Gammaproteobacteria</taxon>
        <taxon>Vibrionales</taxon>
        <taxon>Vibrionaceae</taxon>
        <taxon>Vibrio</taxon>
    </lineage>
</organism>
<keyword evidence="3" id="KW-1134">Transmembrane beta strand</keyword>
<dbReference type="RefSeq" id="WP_102483446.1">
    <property type="nucleotide sequence ID" value="NZ_MCSW01000230.1"/>
</dbReference>